<reference evidence="5 6" key="1">
    <citation type="submission" date="2019-04" db="EMBL/GenBank/DDBJ databases">
        <title>Draft genome sequence of Pseudomonas sp. M7D1 isolated from rhizosphere of plant the flowery desert.</title>
        <authorList>
            <person name="Poblete-Morales M."/>
            <person name="Plaza N."/>
            <person name="Corsini G."/>
            <person name="Silva E."/>
        </authorList>
    </citation>
    <scope>NUCLEOTIDE SEQUENCE [LARGE SCALE GENOMIC DNA]</scope>
    <source>
        <strain evidence="5 6">M7D1</strain>
    </source>
</reference>
<gene>
    <name evidence="5" type="ORF">E5170_28230</name>
</gene>
<dbReference type="PANTHER" id="PTHR43280:SF2">
    <property type="entry name" value="HTH-TYPE TRANSCRIPTIONAL REGULATOR EXSA"/>
    <property type="match status" value="1"/>
</dbReference>
<keyword evidence="1" id="KW-0805">Transcription regulation</keyword>
<comment type="caution">
    <text evidence="5">The sequence shown here is derived from an EMBL/GenBank/DDBJ whole genome shotgun (WGS) entry which is preliminary data.</text>
</comment>
<dbReference type="PROSITE" id="PS00041">
    <property type="entry name" value="HTH_ARAC_FAMILY_1"/>
    <property type="match status" value="1"/>
</dbReference>
<dbReference type="PROSITE" id="PS01124">
    <property type="entry name" value="HTH_ARAC_FAMILY_2"/>
    <property type="match status" value="1"/>
</dbReference>
<sequence length="194" mass="21997">MAGLTNRRLADEFRSRYPKVNLQLDPVITESDRLICAGSSAAYLIQTIHIIKHFSGPTIASQCAKTMLIDTNRTKQLPYLPFLAEKEHSDSLVHKAQQQLQKNMRTELRISMLADSLGASERTLIRRFRLALEQSPLNYLQGLRIDVAQNLLRESDQSIEVIATSVGYTDTSSFCRLFKQKIGHSPGAYRSKFR</sequence>
<protein>
    <submittedName>
        <fullName evidence="5">Helix-turn-helix domain-containing protein</fullName>
    </submittedName>
</protein>
<organism evidence="5 6">
    <name type="scientific">Pseudomonas atacamensis</name>
    <dbReference type="NCBI Taxonomy" id="2565368"/>
    <lineage>
        <taxon>Bacteria</taxon>
        <taxon>Pseudomonadati</taxon>
        <taxon>Pseudomonadota</taxon>
        <taxon>Gammaproteobacteria</taxon>
        <taxon>Pseudomonadales</taxon>
        <taxon>Pseudomonadaceae</taxon>
        <taxon>Pseudomonas</taxon>
    </lineage>
</organism>
<evidence type="ECO:0000256" key="2">
    <source>
        <dbReference type="ARBA" id="ARBA00023125"/>
    </source>
</evidence>
<dbReference type="InterPro" id="IPR009057">
    <property type="entry name" value="Homeodomain-like_sf"/>
</dbReference>
<dbReference type="Gene3D" id="3.40.50.880">
    <property type="match status" value="1"/>
</dbReference>
<evidence type="ECO:0000256" key="1">
    <source>
        <dbReference type="ARBA" id="ARBA00023015"/>
    </source>
</evidence>
<evidence type="ECO:0000256" key="3">
    <source>
        <dbReference type="ARBA" id="ARBA00023163"/>
    </source>
</evidence>
<dbReference type="SMART" id="SM00342">
    <property type="entry name" value="HTH_ARAC"/>
    <property type="match status" value="1"/>
</dbReference>
<keyword evidence="3" id="KW-0804">Transcription</keyword>
<evidence type="ECO:0000313" key="5">
    <source>
        <dbReference type="EMBL" id="THF25777.1"/>
    </source>
</evidence>
<dbReference type="SUPFAM" id="SSF46689">
    <property type="entry name" value="Homeodomain-like"/>
    <property type="match status" value="2"/>
</dbReference>
<dbReference type="InterPro" id="IPR018060">
    <property type="entry name" value="HTH_AraC"/>
</dbReference>
<evidence type="ECO:0000313" key="6">
    <source>
        <dbReference type="Proteomes" id="UP000310574"/>
    </source>
</evidence>
<dbReference type="GO" id="GO:0043565">
    <property type="term" value="F:sequence-specific DNA binding"/>
    <property type="evidence" value="ECO:0007669"/>
    <property type="project" value="InterPro"/>
</dbReference>
<dbReference type="InterPro" id="IPR029062">
    <property type="entry name" value="Class_I_gatase-like"/>
</dbReference>
<dbReference type="GO" id="GO:0003700">
    <property type="term" value="F:DNA-binding transcription factor activity"/>
    <property type="evidence" value="ECO:0007669"/>
    <property type="project" value="InterPro"/>
</dbReference>
<dbReference type="PRINTS" id="PR00032">
    <property type="entry name" value="HTHARAC"/>
</dbReference>
<dbReference type="InterPro" id="IPR018062">
    <property type="entry name" value="HTH_AraC-typ_CS"/>
</dbReference>
<accession>A0AAQ2D6C8</accession>
<evidence type="ECO:0000259" key="4">
    <source>
        <dbReference type="PROSITE" id="PS01124"/>
    </source>
</evidence>
<dbReference type="PANTHER" id="PTHR43280">
    <property type="entry name" value="ARAC-FAMILY TRANSCRIPTIONAL REGULATOR"/>
    <property type="match status" value="1"/>
</dbReference>
<feature type="domain" description="HTH araC/xylS-type" evidence="4">
    <location>
        <begin position="94"/>
        <end position="192"/>
    </location>
</feature>
<dbReference type="AlphaFoldDB" id="A0AAQ2D6C8"/>
<dbReference type="Pfam" id="PF12833">
    <property type="entry name" value="HTH_18"/>
    <property type="match status" value="1"/>
</dbReference>
<dbReference type="EMBL" id="SSBS01000012">
    <property type="protein sequence ID" value="THF25777.1"/>
    <property type="molecule type" value="Genomic_DNA"/>
</dbReference>
<dbReference type="InterPro" id="IPR020449">
    <property type="entry name" value="Tscrpt_reg_AraC-type_HTH"/>
</dbReference>
<name>A0AAQ2D6C8_9PSED</name>
<dbReference type="Gene3D" id="1.10.10.60">
    <property type="entry name" value="Homeodomain-like"/>
    <property type="match status" value="1"/>
</dbReference>
<dbReference type="GO" id="GO:0009893">
    <property type="term" value="P:positive regulation of metabolic process"/>
    <property type="evidence" value="ECO:0007669"/>
    <property type="project" value="UniProtKB-ARBA"/>
</dbReference>
<proteinExistence type="predicted"/>
<keyword evidence="2" id="KW-0238">DNA-binding</keyword>
<dbReference type="Proteomes" id="UP000310574">
    <property type="component" value="Unassembled WGS sequence"/>
</dbReference>